<reference evidence="3 4" key="1">
    <citation type="submission" date="2022-11" db="EMBL/GenBank/DDBJ databases">
        <title>Minimal conservation of predation-associated metabolite biosynthetic gene clusters underscores biosynthetic potential of Myxococcota including descriptions for ten novel species: Archangium lansinium sp. nov., Myxococcus landrumus sp. nov., Nannocystis bai.</title>
        <authorList>
            <person name="Ahearne A."/>
            <person name="Stevens C."/>
            <person name="Dowd S."/>
        </authorList>
    </citation>
    <scope>NUCLEOTIDE SEQUENCE [LARGE SCALE GENOMIC DNA]</scope>
    <source>
        <strain evidence="3 4">BB15-2</strain>
    </source>
</reference>
<evidence type="ECO:0000313" key="4">
    <source>
        <dbReference type="Proteomes" id="UP001221686"/>
    </source>
</evidence>
<evidence type="ECO:0000313" key="3">
    <source>
        <dbReference type="EMBL" id="MDC0716203.1"/>
    </source>
</evidence>
<dbReference type="EMBL" id="JAQNDL010000001">
    <property type="protein sequence ID" value="MDC0716203.1"/>
    <property type="molecule type" value="Genomic_DNA"/>
</dbReference>
<feature type="region of interest" description="Disordered" evidence="1">
    <location>
        <begin position="158"/>
        <end position="191"/>
    </location>
</feature>
<gene>
    <name evidence="3" type="ORF">POL25_04830</name>
</gene>
<protein>
    <submittedName>
        <fullName evidence="3">Uncharacterized protein</fullName>
    </submittedName>
</protein>
<keyword evidence="2" id="KW-0472">Membrane</keyword>
<dbReference type="RefSeq" id="WP_272084650.1">
    <property type="nucleotide sequence ID" value="NZ_JAQNDL010000001.1"/>
</dbReference>
<keyword evidence="4" id="KW-1185">Reference proteome</keyword>
<organism evidence="3 4">
    <name type="scientific">Nannocystis bainbridge</name>
    <dbReference type="NCBI Taxonomy" id="2995303"/>
    <lineage>
        <taxon>Bacteria</taxon>
        <taxon>Pseudomonadati</taxon>
        <taxon>Myxococcota</taxon>
        <taxon>Polyangia</taxon>
        <taxon>Nannocystales</taxon>
        <taxon>Nannocystaceae</taxon>
        <taxon>Nannocystis</taxon>
    </lineage>
</organism>
<keyword evidence="2" id="KW-1133">Transmembrane helix</keyword>
<keyword evidence="2" id="KW-0812">Transmembrane</keyword>
<name>A0ABT5DST8_9BACT</name>
<dbReference type="Proteomes" id="UP001221686">
    <property type="component" value="Unassembled WGS sequence"/>
</dbReference>
<comment type="caution">
    <text evidence="3">The sequence shown here is derived from an EMBL/GenBank/DDBJ whole genome shotgun (WGS) entry which is preliminary data.</text>
</comment>
<feature type="transmembrane region" description="Helical" evidence="2">
    <location>
        <begin position="196"/>
        <end position="215"/>
    </location>
</feature>
<accession>A0ABT5DST8</accession>
<feature type="compositionally biased region" description="Polar residues" evidence="1">
    <location>
        <begin position="159"/>
        <end position="174"/>
    </location>
</feature>
<evidence type="ECO:0000256" key="1">
    <source>
        <dbReference type="SAM" id="MobiDB-lite"/>
    </source>
</evidence>
<evidence type="ECO:0000256" key="2">
    <source>
        <dbReference type="SAM" id="Phobius"/>
    </source>
</evidence>
<proteinExistence type="predicted"/>
<sequence length="237" mass="25201">MASIDRHRVARLMELSAAERTLKGPERLLREEDVAQLLRAAYDEASEPARAGFMARVKLAPAADWPWSAVRTTTPRGGGGVVVGLPTFGTITPPAALTLLLGQALSPDADPANRLPDRNSSEGAAWEPLYRALELWDIATIKKWWHPVGWVIPGAQPTAHATSSTQASGDVTPTNGGGVSTQPEPPSPSSWTTGRVALVAGTTLVITGSAVYSAVSLSRARELDRLSERLRAQEAAR</sequence>